<reference evidence="2 4" key="1">
    <citation type="submission" date="2015-08" db="EMBL/GenBank/DDBJ databases">
        <title>Draft Genome Sequence of Rathayibacter sp. Strain VKM Ac-2596 Isolated from Leaf Gall Induced by Plant-Parasitic Nematodes.</title>
        <authorList>
            <person name="Vasilenko O.V."/>
            <person name="Starodumova I.P."/>
            <person name="Tarlachkov S.V."/>
            <person name="Dorofeeva L.V."/>
            <person name="Evtushenko L.I."/>
        </authorList>
    </citation>
    <scope>NUCLEOTIDE SEQUENCE [LARGE SCALE GENOMIC DNA]</scope>
    <source>
        <strain evidence="2 4">VKM Ac-2596</strain>
    </source>
</reference>
<evidence type="ECO:0000313" key="4">
    <source>
        <dbReference type="Proteomes" id="UP000076717"/>
    </source>
</evidence>
<accession>A0A166H472</accession>
<keyword evidence="4" id="KW-1185">Reference proteome</keyword>
<feature type="region of interest" description="Disordered" evidence="1">
    <location>
        <begin position="62"/>
        <end position="87"/>
    </location>
</feature>
<dbReference type="AlphaFoldDB" id="A0A166H472"/>
<evidence type="ECO:0000313" key="2">
    <source>
        <dbReference type="EMBL" id="KZX19906.1"/>
    </source>
</evidence>
<dbReference type="RefSeq" id="WP_068213264.1">
    <property type="nucleotide sequence ID" value="NZ_CP047186.1"/>
</dbReference>
<evidence type="ECO:0000313" key="5">
    <source>
        <dbReference type="Proteomes" id="UP000465031"/>
    </source>
</evidence>
<evidence type="ECO:0000256" key="1">
    <source>
        <dbReference type="SAM" id="MobiDB-lite"/>
    </source>
</evidence>
<reference evidence="5" key="3">
    <citation type="submission" date="2019-12" db="EMBL/GenBank/DDBJ databases">
        <title>Complete and draft genome sequences of new strains and members of some known species of the genus Rathayibacter isolated from plants.</title>
        <authorList>
            <person name="Tarlachkov S.V."/>
            <person name="Starodumova I.P."/>
            <person name="Dorofeeva L.V."/>
            <person name="Prisyazhnaya N.V."/>
            <person name="Leyn S."/>
            <person name="Zlamal J."/>
            <person name="Elan M."/>
            <person name="Osterman A.L."/>
            <person name="Nadler S."/>
            <person name="Subbotin S.A."/>
            <person name="Evtushenko L.I."/>
        </authorList>
    </citation>
    <scope>NUCLEOTIDE SEQUENCE [LARGE SCALE GENOMIC DNA]</scope>
    <source>
        <strain evidence="5">VKM Ac-2761</strain>
    </source>
</reference>
<dbReference type="EMBL" id="CP047186">
    <property type="protein sequence ID" value="QHC54343.1"/>
    <property type="molecule type" value="Genomic_DNA"/>
</dbReference>
<dbReference type="EMBL" id="LIIN01000176">
    <property type="protein sequence ID" value="KZX19906.1"/>
    <property type="molecule type" value="Genomic_DNA"/>
</dbReference>
<proteinExistence type="predicted"/>
<sequence length="87" mass="9371">MTVDIPIRQESGRVGRAALLVGPASQLFSEHEDDGLDELLDEELVESLNLEAARLGVSHPVAEEDEGASAPHAVDAEIPRFHVDDES</sequence>
<feature type="compositionally biased region" description="Basic and acidic residues" evidence="1">
    <location>
        <begin position="74"/>
        <end position="87"/>
    </location>
</feature>
<protein>
    <submittedName>
        <fullName evidence="2">Uncharacterized protein</fullName>
    </submittedName>
</protein>
<evidence type="ECO:0000313" key="3">
    <source>
        <dbReference type="EMBL" id="QHC54343.1"/>
    </source>
</evidence>
<organism evidence="2 4">
    <name type="scientific">Rathayibacter tanaceti</name>
    <dbReference type="NCBI Taxonomy" id="1671680"/>
    <lineage>
        <taxon>Bacteria</taxon>
        <taxon>Bacillati</taxon>
        <taxon>Actinomycetota</taxon>
        <taxon>Actinomycetes</taxon>
        <taxon>Micrococcales</taxon>
        <taxon>Microbacteriaceae</taxon>
        <taxon>Rathayibacter</taxon>
    </lineage>
</organism>
<name>A0A166H472_9MICO</name>
<dbReference type="KEGG" id="rte:GSU10_00800"/>
<dbReference type="OrthoDB" id="5119511at2"/>
<gene>
    <name evidence="2" type="ORF">ACH61_02993</name>
    <name evidence="3" type="ORF">GSU10_00800</name>
</gene>
<reference evidence="3" key="2">
    <citation type="submission" date="2019-12" db="EMBL/GenBank/DDBJ databases">
        <title>Complete and Draft Genome Sequences of New Strains and Members of Some Known Species of the Genus Rathayibacter isolated from Plants.</title>
        <authorList>
            <person name="Tarlachkov S.V."/>
            <person name="Starodumova I.P."/>
            <person name="Dorofeeva L.V."/>
            <person name="Prisyazhnaya N.V."/>
            <person name="Leyn S.A."/>
            <person name="Zlamal J.E."/>
            <person name="Elane M.L."/>
            <person name="Osterman A.L."/>
            <person name="Nadler S.A."/>
            <person name="Subbotin S.A."/>
            <person name="Evtushenko L.I."/>
        </authorList>
    </citation>
    <scope>NUCLEOTIDE SEQUENCE</scope>
    <source>
        <strain evidence="3">VKM Ac-2761</strain>
    </source>
</reference>
<dbReference type="Proteomes" id="UP000465031">
    <property type="component" value="Chromosome"/>
</dbReference>
<dbReference type="Proteomes" id="UP000076717">
    <property type="component" value="Unassembled WGS sequence"/>
</dbReference>